<keyword evidence="15" id="KW-1133">Transmembrane helix</keyword>
<organism evidence="18 19">
    <name type="scientific">Ruminiclostridium papyrosolvens C7</name>
    <dbReference type="NCBI Taxonomy" id="1330534"/>
    <lineage>
        <taxon>Bacteria</taxon>
        <taxon>Bacillati</taxon>
        <taxon>Bacillota</taxon>
        <taxon>Clostridia</taxon>
        <taxon>Eubacteriales</taxon>
        <taxon>Oscillospiraceae</taxon>
        <taxon>Ruminiclostridium</taxon>
    </lineage>
</organism>
<keyword evidence="10" id="KW-0573">Peptidoglycan synthesis</keyword>
<evidence type="ECO:0000256" key="5">
    <source>
        <dbReference type="ARBA" id="ARBA00022645"/>
    </source>
</evidence>
<keyword evidence="6" id="KW-0645">Protease</keyword>
<evidence type="ECO:0000256" key="1">
    <source>
        <dbReference type="ARBA" id="ARBA00003217"/>
    </source>
</evidence>
<dbReference type="SUPFAM" id="SSF56601">
    <property type="entry name" value="beta-lactamase/transpeptidase-like"/>
    <property type="match status" value="1"/>
</dbReference>
<comment type="function">
    <text evidence="1">Removes C-terminal D-alanyl residues from sugar-peptide cell wall precursors.</text>
</comment>
<evidence type="ECO:0000256" key="8">
    <source>
        <dbReference type="ARBA" id="ARBA00022801"/>
    </source>
</evidence>
<evidence type="ECO:0000256" key="9">
    <source>
        <dbReference type="ARBA" id="ARBA00022960"/>
    </source>
</evidence>
<evidence type="ECO:0000256" key="14">
    <source>
        <dbReference type="RuleBase" id="RU004016"/>
    </source>
</evidence>
<dbReference type="EC" id="3.4.16.4" evidence="4"/>
<accession>U4QX91</accession>
<dbReference type="PANTHER" id="PTHR21581:SF6">
    <property type="entry name" value="TRAFFICKING PROTEIN PARTICLE COMPLEX SUBUNIT 12"/>
    <property type="match status" value="1"/>
</dbReference>
<dbReference type="EMBL" id="ATAY01000093">
    <property type="protein sequence ID" value="EPR08292.1"/>
    <property type="molecule type" value="Genomic_DNA"/>
</dbReference>
<dbReference type="PATRIC" id="fig|1330534.3.peg.3605"/>
<evidence type="ECO:0000313" key="18">
    <source>
        <dbReference type="EMBL" id="EPR08292.1"/>
    </source>
</evidence>
<dbReference type="InterPro" id="IPR001967">
    <property type="entry name" value="Peptidase_S11_N"/>
</dbReference>
<feature type="binding site" evidence="13">
    <location>
        <position position="218"/>
    </location>
    <ligand>
        <name>substrate</name>
    </ligand>
</feature>
<keyword evidence="15" id="KW-0812">Transmembrane</keyword>
<dbReference type="GO" id="GO:0071555">
    <property type="term" value="P:cell wall organization"/>
    <property type="evidence" value="ECO:0007669"/>
    <property type="project" value="UniProtKB-KW"/>
</dbReference>
<protein>
    <recommendedName>
        <fullName evidence="4">serine-type D-Ala-D-Ala carboxypeptidase</fullName>
        <ecNumber evidence="4">3.4.16.4</ecNumber>
    </recommendedName>
</protein>
<dbReference type="GO" id="GO:0006508">
    <property type="term" value="P:proteolysis"/>
    <property type="evidence" value="ECO:0007669"/>
    <property type="project" value="UniProtKB-KW"/>
</dbReference>
<dbReference type="Pfam" id="PF07943">
    <property type="entry name" value="PBP5_C"/>
    <property type="match status" value="1"/>
</dbReference>
<evidence type="ECO:0000313" key="19">
    <source>
        <dbReference type="Proteomes" id="UP000016860"/>
    </source>
</evidence>
<dbReference type="GO" id="GO:0009002">
    <property type="term" value="F:serine-type D-Ala-D-Ala carboxypeptidase activity"/>
    <property type="evidence" value="ECO:0007669"/>
    <property type="project" value="UniProtKB-EC"/>
</dbReference>
<evidence type="ECO:0000256" key="6">
    <source>
        <dbReference type="ARBA" id="ARBA00022670"/>
    </source>
</evidence>
<dbReference type="STRING" id="1330534.L323_18145"/>
<gene>
    <name evidence="18" type="ORF">L323_18145</name>
</gene>
<sequence>MSKKIISVIVALIFILNSIPVFAWTPAESLTSSSVVLMDTVRGQVLFEKNAYKHLSPSVMCKLMTALVTIEKTDLNAKVTISKNAASFNGLNLVVGNQYTVEDLLYAVMLSQGNDAAVALAEYVGDGDIKKFVRYMNTEAKELSLKDTYFVNPTGLYEKAQYTSANDIALLIKAAISNNTFNVIFGARGFGWLNGNNSSILTNQNTLFWSYKGVDGGKLGTNTNPQSFSAVTTASQNDKRLIAVVFNTSKESAFSETAKLFDYGFSKFYTGVLVPKNISQRSIEVDNVKLDLSSKIDVYYTYPVGDSFIKNISFIPNEKLKLPVNTETIAGVLKYTLNDNTVIEVNLYSDKTVSAPEDYRTKIKEIVTENRDLVTIVGILGIIEIILIIKNLIKFMLRAKKTRTQQ</sequence>
<comment type="caution">
    <text evidence="18">The sequence shown here is derived from an EMBL/GenBank/DDBJ whole genome shotgun (WGS) entry which is preliminary data.</text>
</comment>
<dbReference type="InterPro" id="IPR018044">
    <property type="entry name" value="Peptidase_S11"/>
</dbReference>
<evidence type="ECO:0000256" key="4">
    <source>
        <dbReference type="ARBA" id="ARBA00012448"/>
    </source>
</evidence>
<dbReference type="InterPro" id="IPR012338">
    <property type="entry name" value="Beta-lactam/transpept-like"/>
</dbReference>
<feature type="domain" description="Peptidase S11 D-Ala-D-Ala carboxypeptidase A C-terminal" evidence="17">
    <location>
        <begin position="287"/>
        <end position="353"/>
    </location>
</feature>
<comment type="similarity">
    <text evidence="3 14">Belongs to the peptidase S11 family.</text>
</comment>
<dbReference type="OrthoDB" id="9791132at2"/>
<keyword evidence="7" id="KW-0732">Signal</keyword>
<keyword evidence="15" id="KW-0472">Membrane</keyword>
<evidence type="ECO:0000256" key="7">
    <source>
        <dbReference type="ARBA" id="ARBA00022729"/>
    </source>
</evidence>
<evidence type="ECO:0000259" key="17">
    <source>
        <dbReference type="Pfam" id="PF07943"/>
    </source>
</evidence>
<dbReference type="PANTHER" id="PTHR21581">
    <property type="entry name" value="D-ALANYL-D-ALANINE CARBOXYPEPTIDASE"/>
    <property type="match status" value="1"/>
</dbReference>
<evidence type="ECO:0000256" key="11">
    <source>
        <dbReference type="ARBA" id="ARBA00023316"/>
    </source>
</evidence>
<evidence type="ECO:0000256" key="15">
    <source>
        <dbReference type="SAM" id="Phobius"/>
    </source>
</evidence>
<dbReference type="PRINTS" id="PR00725">
    <property type="entry name" value="DADACBPTASE1"/>
</dbReference>
<dbReference type="Proteomes" id="UP000016860">
    <property type="component" value="Unassembled WGS sequence"/>
</dbReference>
<keyword evidence="8" id="KW-0378">Hydrolase</keyword>
<dbReference type="InterPro" id="IPR015956">
    <property type="entry name" value="Peniciliin-bd_prot_C_sf"/>
</dbReference>
<evidence type="ECO:0000259" key="16">
    <source>
        <dbReference type="Pfam" id="PF00768"/>
    </source>
</evidence>
<comment type="pathway">
    <text evidence="2">Cell wall biogenesis; peptidoglycan biosynthesis.</text>
</comment>
<dbReference type="RefSeq" id="WP_020817006.1">
    <property type="nucleotide sequence ID" value="NZ_ATAY01000093.1"/>
</dbReference>
<proteinExistence type="inferred from homology"/>
<dbReference type="SUPFAM" id="SSF69189">
    <property type="entry name" value="Penicillin-binding protein associated domain"/>
    <property type="match status" value="1"/>
</dbReference>
<evidence type="ECO:0000256" key="13">
    <source>
        <dbReference type="PIRSR" id="PIRSR618044-2"/>
    </source>
</evidence>
<evidence type="ECO:0000256" key="12">
    <source>
        <dbReference type="ARBA" id="ARBA00034000"/>
    </source>
</evidence>
<dbReference type="Pfam" id="PF00768">
    <property type="entry name" value="Peptidase_S11"/>
    <property type="match status" value="1"/>
</dbReference>
<keyword evidence="9" id="KW-0133">Cell shape</keyword>
<name>U4QX91_9FIRM</name>
<dbReference type="GO" id="GO:0009252">
    <property type="term" value="P:peptidoglycan biosynthetic process"/>
    <property type="evidence" value="ECO:0007669"/>
    <property type="project" value="UniProtKB-UniPathway"/>
</dbReference>
<evidence type="ECO:0000256" key="10">
    <source>
        <dbReference type="ARBA" id="ARBA00022984"/>
    </source>
</evidence>
<evidence type="ECO:0000256" key="2">
    <source>
        <dbReference type="ARBA" id="ARBA00004752"/>
    </source>
</evidence>
<keyword evidence="11" id="KW-0961">Cell wall biogenesis/degradation</keyword>
<comment type="catalytic activity">
    <reaction evidence="12">
        <text>Preferential cleavage: (Ac)2-L-Lys-D-Ala-|-D-Ala. Also transpeptidation of peptidyl-alanyl moieties that are N-acyl substituents of D-alanine.</text>
        <dbReference type="EC" id="3.4.16.4"/>
    </reaction>
</comment>
<dbReference type="GO" id="GO:0008360">
    <property type="term" value="P:regulation of cell shape"/>
    <property type="evidence" value="ECO:0007669"/>
    <property type="project" value="UniProtKB-KW"/>
</dbReference>
<dbReference type="Gene3D" id="3.40.710.10">
    <property type="entry name" value="DD-peptidase/beta-lactamase superfamily"/>
    <property type="match status" value="1"/>
</dbReference>
<evidence type="ECO:0000256" key="3">
    <source>
        <dbReference type="ARBA" id="ARBA00007164"/>
    </source>
</evidence>
<feature type="transmembrane region" description="Helical" evidence="15">
    <location>
        <begin position="373"/>
        <end position="393"/>
    </location>
</feature>
<feature type="domain" description="Peptidase S11 D-alanyl-D-alanine carboxypeptidase A N-terminal" evidence="16">
    <location>
        <begin position="28"/>
        <end position="249"/>
    </location>
</feature>
<keyword evidence="5" id="KW-0121">Carboxypeptidase</keyword>
<dbReference type="UniPathway" id="UPA00219"/>
<reference evidence="18 19" key="1">
    <citation type="journal article" date="2013" name="Genome Announc.">
        <title>Draft Genome Sequence of the Cellulolytic Bacterium Clostridium papyrosolvens C7 (ATCC 700395).</title>
        <authorList>
            <person name="Zepeda V."/>
            <person name="Dassa B."/>
            <person name="Borovok I."/>
            <person name="Lamed R."/>
            <person name="Bayer E.A."/>
            <person name="Cate J.H."/>
        </authorList>
    </citation>
    <scope>NUCLEOTIDE SEQUENCE [LARGE SCALE GENOMIC DNA]</scope>
    <source>
        <strain evidence="18 19">C7</strain>
    </source>
</reference>
<dbReference type="AlphaFoldDB" id="U4QX91"/>
<dbReference type="InterPro" id="IPR012907">
    <property type="entry name" value="Peptidase_S11_C"/>
</dbReference>